<dbReference type="InParanoid" id="A0A2T3A8D5"/>
<reference evidence="2 3" key="1">
    <citation type="journal article" date="2018" name="Mycol. Prog.">
        <title>Coniella lustricola, a new species from submerged detritus.</title>
        <authorList>
            <person name="Raudabaugh D.B."/>
            <person name="Iturriaga T."/>
            <person name="Carver A."/>
            <person name="Mondo S."/>
            <person name="Pangilinan J."/>
            <person name="Lipzen A."/>
            <person name="He G."/>
            <person name="Amirebrahimi M."/>
            <person name="Grigoriev I.V."/>
            <person name="Miller A.N."/>
        </authorList>
    </citation>
    <scope>NUCLEOTIDE SEQUENCE [LARGE SCALE GENOMIC DNA]</scope>
    <source>
        <strain evidence="2 3">B22-T-1</strain>
    </source>
</reference>
<dbReference type="AlphaFoldDB" id="A0A2T3A8D5"/>
<keyword evidence="3" id="KW-1185">Reference proteome</keyword>
<evidence type="ECO:0000313" key="2">
    <source>
        <dbReference type="EMBL" id="PSR85703.1"/>
    </source>
</evidence>
<keyword evidence="1" id="KW-0812">Transmembrane</keyword>
<sequence>MYTAQWHVRPANDTQRMHLRRSQGSDWIRGPKTLTDGLPWAFIGSGDRPRSRRLSTNRGSCFFFLFFFLLLTPQCGLPACTLYRKQARVYYDPNMGPAYPRCSLGLQASSNGEANVLSRCPVEEACDLPSDSVYPAARKRALKEVGVARKFDGGNLATMHSLLHDTAHRALKWKRPREGRSGQY</sequence>
<protein>
    <submittedName>
        <fullName evidence="2">Uncharacterized protein</fullName>
    </submittedName>
</protein>
<evidence type="ECO:0000256" key="1">
    <source>
        <dbReference type="SAM" id="Phobius"/>
    </source>
</evidence>
<dbReference type="EMBL" id="KZ678439">
    <property type="protein sequence ID" value="PSR85703.1"/>
    <property type="molecule type" value="Genomic_DNA"/>
</dbReference>
<organism evidence="2 3">
    <name type="scientific">Coniella lustricola</name>
    <dbReference type="NCBI Taxonomy" id="2025994"/>
    <lineage>
        <taxon>Eukaryota</taxon>
        <taxon>Fungi</taxon>
        <taxon>Dikarya</taxon>
        <taxon>Ascomycota</taxon>
        <taxon>Pezizomycotina</taxon>
        <taxon>Sordariomycetes</taxon>
        <taxon>Sordariomycetidae</taxon>
        <taxon>Diaporthales</taxon>
        <taxon>Schizoparmaceae</taxon>
        <taxon>Coniella</taxon>
    </lineage>
</organism>
<feature type="transmembrane region" description="Helical" evidence="1">
    <location>
        <begin position="62"/>
        <end position="83"/>
    </location>
</feature>
<dbReference type="Proteomes" id="UP000241462">
    <property type="component" value="Unassembled WGS sequence"/>
</dbReference>
<keyword evidence="1" id="KW-1133">Transmembrane helix</keyword>
<evidence type="ECO:0000313" key="3">
    <source>
        <dbReference type="Proteomes" id="UP000241462"/>
    </source>
</evidence>
<name>A0A2T3A8D5_9PEZI</name>
<proteinExistence type="predicted"/>
<accession>A0A2T3A8D5</accession>
<keyword evidence="1" id="KW-0472">Membrane</keyword>
<gene>
    <name evidence="2" type="ORF">BD289DRAFT_253134</name>
</gene>